<gene>
    <name evidence="1" type="ORF">PEVE_00038953</name>
</gene>
<dbReference type="EMBL" id="CALNXI010000676">
    <property type="protein sequence ID" value="CAH3032121.1"/>
    <property type="molecule type" value="Genomic_DNA"/>
</dbReference>
<name>A0ABN8MNA4_9CNID</name>
<protein>
    <submittedName>
        <fullName evidence="1">Uncharacterized protein</fullName>
    </submittedName>
</protein>
<sequence>MFSQCTISEQSLSAEQDYQHMFANNLKRKLETDQRNGFTTSMDNELCTQRQDNCITSEKRPRLSGHFTSDQVEAAQQISGNVEFNLNYDQTKNSSVVYPSEARNENVMGTDSLLQSNLEWKASSELEEISGMDVECGQCQIATCPPNLNVVTNAMSNESFSSDENSPAKGSPAREFLQRHRPEYQMHCIPSYCHPGGLWDVMLEVYHGL</sequence>
<proteinExistence type="predicted"/>
<dbReference type="Proteomes" id="UP001159427">
    <property type="component" value="Unassembled WGS sequence"/>
</dbReference>
<keyword evidence="2" id="KW-1185">Reference proteome</keyword>
<reference evidence="1 2" key="1">
    <citation type="submission" date="2022-05" db="EMBL/GenBank/DDBJ databases">
        <authorList>
            <consortium name="Genoscope - CEA"/>
            <person name="William W."/>
        </authorList>
    </citation>
    <scope>NUCLEOTIDE SEQUENCE [LARGE SCALE GENOMIC DNA]</scope>
</reference>
<evidence type="ECO:0000313" key="1">
    <source>
        <dbReference type="EMBL" id="CAH3032121.1"/>
    </source>
</evidence>
<organism evidence="1 2">
    <name type="scientific">Porites evermanni</name>
    <dbReference type="NCBI Taxonomy" id="104178"/>
    <lineage>
        <taxon>Eukaryota</taxon>
        <taxon>Metazoa</taxon>
        <taxon>Cnidaria</taxon>
        <taxon>Anthozoa</taxon>
        <taxon>Hexacorallia</taxon>
        <taxon>Scleractinia</taxon>
        <taxon>Fungiina</taxon>
        <taxon>Poritidae</taxon>
        <taxon>Porites</taxon>
    </lineage>
</organism>
<comment type="caution">
    <text evidence="1">The sequence shown here is derived from an EMBL/GenBank/DDBJ whole genome shotgun (WGS) entry which is preliminary data.</text>
</comment>
<evidence type="ECO:0000313" key="2">
    <source>
        <dbReference type="Proteomes" id="UP001159427"/>
    </source>
</evidence>
<accession>A0ABN8MNA4</accession>